<comment type="similarity">
    <text evidence="1">Belongs to the colicins ColE2/ColE8/ColE9 and pyocins S1/S2 family.</text>
</comment>
<keyword evidence="4" id="KW-1185">Reference proteome</keyword>
<proteinExistence type="inferred from homology"/>
<evidence type="ECO:0008006" key="5">
    <source>
        <dbReference type="Google" id="ProtNLM"/>
    </source>
</evidence>
<evidence type="ECO:0000256" key="1">
    <source>
        <dbReference type="ARBA" id="ARBA00009346"/>
    </source>
</evidence>
<dbReference type="GO" id="GO:0030153">
    <property type="term" value="P:bacteriocin immunity"/>
    <property type="evidence" value="ECO:0007669"/>
    <property type="project" value="UniProtKB-KW"/>
</dbReference>
<reference evidence="3 4" key="1">
    <citation type="submission" date="2021-03" db="EMBL/GenBank/DDBJ databases">
        <title>Antimicrobial resistance genes in bacteria isolated from Japanese honey, and their potential for conferring macrolide and lincosamide resistance in the American foulbrood pathogen Paenibacillus larvae.</title>
        <authorList>
            <person name="Okamoto M."/>
            <person name="Kumagai M."/>
            <person name="Kanamori H."/>
            <person name="Takamatsu D."/>
        </authorList>
    </citation>
    <scope>NUCLEOTIDE SEQUENCE [LARGE SCALE GENOMIC DNA]</scope>
    <source>
        <strain evidence="3 4">J34TS1</strain>
    </source>
</reference>
<dbReference type="Proteomes" id="UP000682811">
    <property type="component" value="Unassembled WGS sequence"/>
</dbReference>
<dbReference type="AlphaFoldDB" id="A0A920CU66"/>
<dbReference type="EMBL" id="BORT01000042">
    <property type="protein sequence ID" value="GIO51025.1"/>
    <property type="molecule type" value="Genomic_DNA"/>
</dbReference>
<accession>A0A920CU66</accession>
<dbReference type="Pfam" id="PF01320">
    <property type="entry name" value="Colicin_Pyocin"/>
    <property type="match status" value="1"/>
</dbReference>
<dbReference type="SUPFAM" id="SSF47345">
    <property type="entry name" value="Colicin E immunity proteins"/>
    <property type="match status" value="1"/>
</dbReference>
<comment type="caution">
    <text evidence="3">The sequence shown here is derived from an EMBL/GenBank/DDBJ whole genome shotgun (WGS) entry which is preliminary data.</text>
</comment>
<evidence type="ECO:0000313" key="3">
    <source>
        <dbReference type="EMBL" id="GIO51025.1"/>
    </source>
</evidence>
<dbReference type="RefSeq" id="WP_212981102.1">
    <property type="nucleotide sequence ID" value="NZ_AP025343.1"/>
</dbReference>
<dbReference type="InterPro" id="IPR035900">
    <property type="entry name" value="Colicin_E_sf"/>
</dbReference>
<sequence>MELRKKELLELVEKIMQADGSEQEIDEMIDVLERNVPHPQVSDLIFWNEKELTPEEIIEEAMNYKPIIIPPLL</sequence>
<dbReference type="Gene3D" id="1.10.1200.20">
    <property type="entry name" value="Colicin E immunity protein"/>
    <property type="match status" value="1"/>
</dbReference>
<evidence type="ECO:0000256" key="2">
    <source>
        <dbReference type="ARBA" id="ARBA00023025"/>
    </source>
</evidence>
<protein>
    <recommendedName>
        <fullName evidence="5">E9imm peptide</fullName>
    </recommendedName>
</protein>
<evidence type="ECO:0000313" key="4">
    <source>
        <dbReference type="Proteomes" id="UP000682811"/>
    </source>
</evidence>
<gene>
    <name evidence="3" type="primary">yezA</name>
    <name evidence="3" type="ORF">J34TS1_57900</name>
</gene>
<organism evidence="3 4">
    <name type="scientific">Paenibacillus azoreducens</name>
    <dbReference type="NCBI Taxonomy" id="116718"/>
    <lineage>
        <taxon>Bacteria</taxon>
        <taxon>Bacillati</taxon>
        <taxon>Bacillota</taxon>
        <taxon>Bacilli</taxon>
        <taxon>Bacillales</taxon>
        <taxon>Paenibacillaceae</taxon>
        <taxon>Paenibacillus</taxon>
    </lineage>
</organism>
<keyword evidence="2" id="KW-0079">Bacteriocin immunity</keyword>
<dbReference type="InterPro" id="IPR000290">
    <property type="entry name" value="Colicin_pyocin"/>
</dbReference>
<dbReference type="GO" id="GO:0015643">
    <property type="term" value="F:toxic substance binding"/>
    <property type="evidence" value="ECO:0007669"/>
    <property type="project" value="InterPro"/>
</dbReference>
<name>A0A920CU66_9BACL</name>